<dbReference type="PROSITE" id="PS50011">
    <property type="entry name" value="PROTEIN_KINASE_DOM"/>
    <property type="match status" value="1"/>
</dbReference>
<dbReference type="PANTHER" id="PTHR48016:SF56">
    <property type="entry name" value="MAPKK KINASE"/>
    <property type="match status" value="1"/>
</dbReference>
<dbReference type="EMBL" id="KV425972">
    <property type="protein sequence ID" value="KZV94485.1"/>
    <property type="molecule type" value="Genomic_DNA"/>
</dbReference>
<evidence type="ECO:0000256" key="4">
    <source>
        <dbReference type="ARBA" id="ARBA00022840"/>
    </source>
</evidence>
<dbReference type="InterPro" id="IPR050538">
    <property type="entry name" value="MAP_kinase_kinase_kinase"/>
</dbReference>
<keyword evidence="2" id="KW-0547">Nucleotide-binding</keyword>
<gene>
    <name evidence="6" type="ORF">EXIGLDRAFT_595601</name>
</gene>
<protein>
    <submittedName>
        <fullName evidence="6">Kinase-like protein</fullName>
    </submittedName>
</protein>
<dbReference type="Pfam" id="PF07714">
    <property type="entry name" value="PK_Tyr_Ser-Thr"/>
    <property type="match status" value="1"/>
</dbReference>
<dbReference type="STRING" id="1314781.A0A165J8J6"/>
<organism evidence="6 7">
    <name type="scientific">Exidia glandulosa HHB12029</name>
    <dbReference type="NCBI Taxonomy" id="1314781"/>
    <lineage>
        <taxon>Eukaryota</taxon>
        <taxon>Fungi</taxon>
        <taxon>Dikarya</taxon>
        <taxon>Basidiomycota</taxon>
        <taxon>Agaricomycotina</taxon>
        <taxon>Agaricomycetes</taxon>
        <taxon>Auriculariales</taxon>
        <taxon>Exidiaceae</taxon>
        <taxon>Exidia</taxon>
    </lineage>
</organism>
<dbReference type="Gene3D" id="1.10.510.10">
    <property type="entry name" value="Transferase(Phosphotransferase) domain 1"/>
    <property type="match status" value="1"/>
</dbReference>
<reference evidence="6 7" key="1">
    <citation type="journal article" date="2016" name="Mol. Biol. Evol.">
        <title>Comparative Genomics of Early-Diverging Mushroom-Forming Fungi Provides Insights into the Origins of Lignocellulose Decay Capabilities.</title>
        <authorList>
            <person name="Nagy L.G."/>
            <person name="Riley R."/>
            <person name="Tritt A."/>
            <person name="Adam C."/>
            <person name="Daum C."/>
            <person name="Floudas D."/>
            <person name="Sun H."/>
            <person name="Yadav J.S."/>
            <person name="Pangilinan J."/>
            <person name="Larsson K.H."/>
            <person name="Matsuura K."/>
            <person name="Barry K."/>
            <person name="Labutti K."/>
            <person name="Kuo R."/>
            <person name="Ohm R.A."/>
            <person name="Bhattacharya S.S."/>
            <person name="Shirouzu T."/>
            <person name="Yoshinaga Y."/>
            <person name="Martin F.M."/>
            <person name="Grigoriev I.V."/>
            <person name="Hibbett D.S."/>
        </authorList>
    </citation>
    <scope>NUCLEOTIDE SEQUENCE [LARGE SCALE GENOMIC DNA]</scope>
    <source>
        <strain evidence="6 7">HHB12029</strain>
    </source>
</reference>
<evidence type="ECO:0000259" key="5">
    <source>
        <dbReference type="PROSITE" id="PS50011"/>
    </source>
</evidence>
<keyword evidence="4" id="KW-0067">ATP-binding</keyword>
<sequence>VHNHDPPIVHGDLKGANILVSQTGDALLCDFGLASVMDASYFAHNSPSKGTWRWMAPELFATDDARHTTYSDIWALGCVALEILSGCIPFHTITTEQRVILAIDRHQLPSLSRPPRVPESLWNVMLECWTFEPTGRPCVTPLLRRV</sequence>
<dbReference type="OrthoDB" id="346907at2759"/>
<feature type="non-terminal residue" evidence="6">
    <location>
        <position position="1"/>
    </location>
</feature>
<evidence type="ECO:0000313" key="6">
    <source>
        <dbReference type="EMBL" id="KZV94485.1"/>
    </source>
</evidence>
<dbReference type="Proteomes" id="UP000077266">
    <property type="component" value="Unassembled WGS sequence"/>
</dbReference>
<dbReference type="PROSITE" id="PS00108">
    <property type="entry name" value="PROTEIN_KINASE_ST"/>
    <property type="match status" value="1"/>
</dbReference>
<dbReference type="GO" id="GO:0004672">
    <property type="term" value="F:protein kinase activity"/>
    <property type="evidence" value="ECO:0007669"/>
    <property type="project" value="InterPro"/>
</dbReference>
<proteinExistence type="predicted"/>
<dbReference type="InParanoid" id="A0A165J8J6"/>
<feature type="non-terminal residue" evidence="6">
    <location>
        <position position="146"/>
    </location>
</feature>
<keyword evidence="7" id="KW-1185">Reference proteome</keyword>
<dbReference type="InterPro" id="IPR001245">
    <property type="entry name" value="Ser-Thr/Tyr_kinase_cat_dom"/>
</dbReference>
<name>A0A165J8J6_EXIGL</name>
<evidence type="ECO:0000256" key="3">
    <source>
        <dbReference type="ARBA" id="ARBA00022777"/>
    </source>
</evidence>
<dbReference type="AlphaFoldDB" id="A0A165J8J6"/>
<accession>A0A165J8J6</accession>
<feature type="domain" description="Protein kinase" evidence="5">
    <location>
        <begin position="1"/>
        <end position="146"/>
    </location>
</feature>
<dbReference type="InterPro" id="IPR008271">
    <property type="entry name" value="Ser/Thr_kinase_AS"/>
</dbReference>
<dbReference type="PANTHER" id="PTHR48016">
    <property type="entry name" value="MAP KINASE KINASE KINASE SSK2-RELATED-RELATED"/>
    <property type="match status" value="1"/>
</dbReference>
<dbReference type="SUPFAM" id="SSF56112">
    <property type="entry name" value="Protein kinase-like (PK-like)"/>
    <property type="match status" value="1"/>
</dbReference>
<evidence type="ECO:0000256" key="2">
    <source>
        <dbReference type="ARBA" id="ARBA00022741"/>
    </source>
</evidence>
<keyword evidence="3 6" id="KW-0418">Kinase</keyword>
<dbReference type="GO" id="GO:0005524">
    <property type="term" value="F:ATP binding"/>
    <property type="evidence" value="ECO:0007669"/>
    <property type="project" value="UniProtKB-KW"/>
</dbReference>
<evidence type="ECO:0000256" key="1">
    <source>
        <dbReference type="ARBA" id="ARBA00022679"/>
    </source>
</evidence>
<dbReference type="GO" id="GO:0000165">
    <property type="term" value="P:MAPK cascade"/>
    <property type="evidence" value="ECO:0007669"/>
    <property type="project" value="UniProtKB-ARBA"/>
</dbReference>
<dbReference type="InterPro" id="IPR000719">
    <property type="entry name" value="Prot_kinase_dom"/>
</dbReference>
<dbReference type="InterPro" id="IPR011009">
    <property type="entry name" value="Kinase-like_dom_sf"/>
</dbReference>
<dbReference type="SMART" id="SM00220">
    <property type="entry name" value="S_TKc"/>
    <property type="match status" value="1"/>
</dbReference>
<keyword evidence="1" id="KW-0808">Transferase</keyword>
<evidence type="ECO:0000313" key="7">
    <source>
        <dbReference type="Proteomes" id="UP000077266"/>
    </source>
</evidence>